<keyword evidence="8" id="KW-1185">Reference proteome</keyword>
<dbReference type="RefSeq" id="WP_152280853.1">
    <property type="nucleotide sequence ID" value="NZ_WFLI01000001.1"/>
</dbReference>
<evidence type="ECO:0000256" key="1">
    <source>
        <dbReference type="ARBA" id="ARBA00001947"/>
    </source>
</evidence>
<feature type="domain" description="DAPG hydrolase PhiG" evidence="6">
    <location>
        <begin position="16"/>
        <end position="221"/>
    </location>
</feature>
<reference evidence="7 8" key="1">
    <citation type="submission" date="2019-10" db="EMBL/GenBank/DDBJ databases">
        <title>Three novel species isolated from a subtropical stream in China.</title>
        <authorList>
            <person name="Lu H."/>
        </authorList>
    </citation>
    <scope>NUCLEOTIDE SEQUENCE [LARGE SCALE GENOMIC DNA]</scope>
    <source>
        <strain evidence="7 8">FT13W</strain>
    </source>
</reference>
<keyword evidence="2" id="KW-0479">Metal-binding</keyword>
<evidence type="ECO:0000256" key="2">
    <source>
        <dbReference type="ARBA" id="ARBA00022723"/>
    </source>
</evidence>
<evidence type="ECO:0000256" key="4">
    <source>
        <dbReference type="ARBA" id="ARBA00022833"/>
    </source>
</evidence>
<evidence type="ECO:0000313" key="7">
    <source>
        <dbReference type="EMBL" id="KAB8066773.1"/>
    </source>
</evidence>
<evidence type="ECO:0000256" key="5">
    <source>
        <dbReference type="ARBA" id="ARBA00023459"/>
    </source>
</evidence>
<sequence length="234" mass="26261">MTSYTHIQFPWSITGTGDLLDPFPLHLETGITRLADGCLLVAARTELHGCSGRMLDWWFTFFETTQHIKWWHPHDHVAHHGWNSAWKKGESYYGASIEAVESLGDIAPVKAKLKFHDPKHVFDPAQLQLARDSGALSAAVCARIGFGDHVVLDPHGDPLDGEMLHLARDTPTGCVLRSRFLLGRNSLNPVRDVPDVLGLNLLRHCYSEFTYLSRFLPSLYYGEHGNGEKAPLPW</sequence>
<comment type="cofactor">
    <cofactor evidence="1">
        <name>Zn(2+)</name>
        <dbReference type="ChEBI" id="CHEBI:29105"/>
    </cofactor>
</comment>
<keyword evidence="4" id="KW-0862">Zinc</keyword>
<dbReference type="Proteomes" id="UP000468717">
    <property type="component" value="Unassembled WGS sequence"/>
</dbReference>
<evidence type="ECO:0000259" key="6">
    <source>
        <dbReference type="Pfam" id="PF18089"/>
    </source>
</evidence>
<keyword evidence="3 7" id="KW-0378">Hydrolase</keyword>
<comment type="caution">
    <text evidence="7">The sequence shown here is derived from an EMBL/GenBank/DDBJ whole genome shotgun (WGS) entry which is preliminary data.</text>
</comment>
<dbReference type="InterPro" id="IPR041526">
    <property type="entry name" value="DAPG_hydrolase"/>
</dbReference>
<dbReference type="GO" id="GO:0016787">
    <property type="term" value="F:hydrolase activity"/>
    <property type="evidence" value="ECO:0007669"/>
    <property type="project" value="UniProtKB-KW"/>
</dbReference>
<comment type="similarity">
    <text evidence="5">Belongs to the DAPG/phloretin hydrolase family.</text>
</comment>
<proteinExistence type="inferred from homology"/>
<evidence type="ECO:0000313" key="8">
    <source>
        <dbReference type="Proteomes" id="UP000468717"/>
    </source>
</evidence>
<protein>
    <submittedName>
        <fullName evidence="7">Hydrolase</fullName>
    </submittedName>
</protein>
<dbReference type="EMBL" id="WFLI01000001">
    <property type="protein sequence ID" value="KAB8066773.1"/>
    <property type="molecule type" value="Genomic_DNA"/>
</dbReference>
<dbReference type="AlphaFoldDB" id="A0A6I1I777"/>
<name>A0A6I1I777_9BURK</name>
<organism evidence="7 8">
    <name type="scientific">Janthinobacterium violaceinigrum</name>
    <dbReference type="NCBI Taxonomy" id="2654252"/>
    <lineage>
        <taxon>Bacteria</taxon>
        <taxon>Pseudomonadati</taxon>
        <taxon>Pseudomonadota</taxon>
        <taxon>Betaproteobacteria</taxon>
        <taxon>Burkholderiales</taxon>
        <taxon>Oxalobacteraceae</taxon>
        <taxon>Janthinobacterium</taxon>
    </lineage>
</organism>
<evidence type="ECO:0000256" key="3">
    <source>
        <dbReference type="ARBA" id="ARBA00022801"/>
    </source>
</evidence>
<dbReference type="GO" id="GO:0046872">
    <property type="term" value="F:metal ion binding"/>
    <property type="evidence" value="ECO:0007669"/>
    <property type="project" value="UniProtKB-KW"/>
</dbReference>
<accession>A0A6I1I777</accession>
<dbReference type="Pfam" id="PF18089">
    <property type="entry name" value="DAPG_hydrolase"/>
    <property type="match status" value="1"/>
</dbReference>
<gene>
    <name evidence="7" type="ORF">GCN75_00425</name>
</gene>